<dbReference type="Proteomes" id="UP000050525">
    <property type="component" value="Unassembled WGS sequence"/>
</dbReference>
<keyword evidence="3" id="KW-1185">Reference proteome</keyword>
<evidence type="ECO:0000313" key="2">
    <source>
        <dbReference type="EMBL" id="KYO44941.1"/>
    </source>
</evidence>
<feature type="region of interest" description="Disordered" evidence="1">
    <location>
        <begin position="1"/>
        <end position="22"/>
    </location>
</feature>
<accession>A0A151P783</accession>
<comment type="caution">
    <text evidence="2">The sequence shown here is derived from an EMBL/GenBank/DDBJ whole genome shotgun (WGS) entry which is preliminary data.</text>
</comment>
<dbReference type="AlphaFoldDB" id="A0A151P783"/>
<name>A0A151P783_ALLMI</name>
<feature type="region of interest" description="Disordered" evidence="1">
    <location>
        <begin position="80"/>
        <end position="102"/>
    </location>
</feature>
<sequence length="102" mass="11462">MNEIQECEMDSKSTKRRPGTLTELEQSVSDLPMEIMDTSISRGSAEVDDTFIDSFQNLHIGTPLKVKVFCVSCFSSCPKERSSRPKTDATVLSKDNDCHPRF</sequence>
<proteinExistence type="predicted"/>
<evidence type="ECO:0000313" key="3">
    <source>
        <dbReference type="Proteomes" id="UP000050525"/>
    </source>
</evidence>
<reference evidence="2 3" key="1">
    <citation type="journal article" date="2012" name="Genome Biol.">
        <title>Sequencing three crocodilian genomes to illuminate the evolution of archosaurs and amniotes.</title>
        <authorList>
            <person name="St John J.A."/>
            <person name="Braun E.L."/>
            <person name="Isberg S.R."/>
            <person name="Miles L.G."/>
            <person name="Chong A.Y."/>
            <person name="Gongora J."/>
            <person name="Dalzell P."/>
            <person name="Moran C."/>
            <person name="Bed'hom B."/>
            <person name="Abzhanov A."/>
            <person name="Burgess S.C."/>
            <person name="Cooksey A.M."/>
            <person name="Castoe T.A."/>
            <person name="Crawford N.G."/>
            <person name="Densmore L.D."/>
            <person name="Drew J.C."/>
            <person name="Edwards S.V."/>
            <person name="Faircloth B.C."/>
            <person name="Fujita M.K."/>
            <person name="Greenwold M.J."/>
            <person name="Hoffmann F.G."/>
            <person name="Howard J.M."/>
            <person name="Iguchi T."/>
            <person name="Janes D.E."/>
            <person name="Khan S.Y."/>
            <person name="Kohno S."/>
            <person name="de Koning A.J."/>
            <person name="Lance S.L."/>
            <person name="McCarthy F.M."/>
            <person name="McCormack J.E."/>
            <person name="Merchant M.E."/>
            <person name="Peterson D.G."/>
            <person name="Pollock D.D."/>
            <person name="Pourmand N."/>
            <person name="Raney B.J."/>
            <person name="Roessler K.A."/>
            <person name="Sanford J.R."/>
            <person name="Sawyer R.H."/>
            <person name="Schmidt C.J."/>
            <person name="Triplett E.W."/>
            <person name="Tuberville T.D."/>
            <person name="Venegas-Anaya M."/>
            <person name="Howard J.T."/>
            <person name="Jarvis E.D."/>
            <person name="Guillette L.J.Jr."/>
            <person name="Glenn T.C."/>
            <person name="Green R.E."/>
            <person name="Ray D.A."/>
        </authorList>
    </citation>
    <scope>NUCLEOTIDE SEQUENCE [LARGE SCALE GENOMIC DNA]</scope>
    <source>
        <strain evidence="2">KSC_2009_1</strain>
    </source>
</reference>
<evidence type="ECO:0000256" key="1">
    <source>
        <dbReference type="SAM" id="MobiDB-lite"/>
    </source>
</evidence>
<protein>
    <submittedName>
        <fullName evidence="2">Uncharacterized protein</fullName>
    </submittedName>
</protein>
<gene>
    <name evidence="2" type="ORF">Y1Q_0023004</name>
</gene>
<dbReference type="EMBL" id="AKHW03000640">
    <property type="protein sequence ID" value="KYO44941.1"/>
    <property type="molecule type" value="Genomic_DNA"/>
</dbReference>
<organism evidence="2 3">
    <name type="scientific">Alligator mississippiensis</name>
    <name type="common">American alligator</name>
    <dbReference type="NCBI Taxonomy" id="8496"/>
    <lineage>
        <taxon>Eukaryota</taxon>
        <taxon>Metazoa</taxon>
        <taxon>Chordata</taxon>
        <taxon>Craniata</taxon>
        <taxon>Vertebrata</taxon>
        <taxon>Euteleostomi</taxon>
        <taxon>Archelosauria</taxon>
        <taxon>Archosauria</taxon>
        <taxon>Crocodylia</taxon>
        <taxon>Alligatoridae</taxon>
        <taxon>Alligatorinae</taxon>
        <taxon>Alligator</taxon>
    </lineage>
</organism>